<dbReference type="InParanoid" id="A0A6P7X1A6"/>
<dbReference type="AlphaFoldDB" id="A0A6P7X1A6"/>
<dbReference type="GeneID" id="115461474"/>
<comment type="similarity">
    <text evidence="2 15">Belongs to the Toll-like receptor family.</text>
</comment>
<evidence type="ECO:0000256" key="14">
    <source>
        <dbReference type="ARBA" id="ARBA00023198"/>
    </source>
</evidence>
<dbReference type="PANTHER" id="PTHR24365">
    <property type="entry name" value="TOLL-LIKE RECEPTOR"/>
    <property type="match status" value="1"/>
</dbReference>
<evidence type="ECO:0000256" key="17">
    <source>
        <dbReference type="SAM" id="Phobius"/>
    </source>
</evidence>
<dbReference type="PROSITE" id="PS50104">
    <property type="entry name" value="TIR"/>
    <property type="match status" value="1"/>
</dbReference>
<dbReference type="GO" id="GO:0071723">
    <property type="term" value="F:lipopeptide binding"/>
    <property type="evidence" value="ECO:0007669"/>
    <property type="project" value="TreeGrafter"/>
</dbReference>
<evidence type="ECO:0000256" key="11">
    <source>
        <dbReference type="ARBA" id="ARBA00023136"/>
    </source>
</evidence>
<evidence type="ECO:0000256" key="10">
    <source>
        <dbReference type="ARBA" id="ARBA00023027"/>
    </source>
</evidence>
<evidence type="ECO:0000256" key="3">
    <source>
        <dbReference type="ARBA" id="ARBA00022588"/>
    </source>
</evidence>
<dbReference type="FunFam" id="3.40.50.10140:FF:000001">
    <property type="entry name" value="Toll-like receptor 2"/>
    <property type="match status" value="1"/>
</dbReference>
<dbReference type="SMART" id="SM00369">
    <property type="entry name" value="LRR_TYP"/>
    <property type="match status" value="6"/>
</dbReference>
<dbReference type="GO" id="GO:0071221">
    <property type="term" value="P:cellular response to bacterial lipopeptide"/>
    <property type="evidence" value="ECO:0007669"/>
    <property type="project" value="TreeGrafter"/>
</dbReference>
<dbReference type="Gene3D" id="3.80.10.10">
    <property type="entry name" value="Ribonuclease Inhibitor"/>
    <property type="match status" value="1"/>
</dbReference>
<keyword evidence="6 18" id="KW-0732">Signal</keyword>
<dbReference type="InterPro" id="IPR000157">
    <property type="entry name" value="TIR_dom"/>
</dbReference>
<dbReference type="Pfam" id="PF13855">
    <property type="entry name" value="LRR_8"/>
    <property type="match status" value="1"/>
</dbReference>
<dbReference type="GO" id="GO:0035663">
    <property type="term" value="F:Toll-like receptor 2 binding"/>
    <property type="evidence" value="ECO:0007669"/>
    <property type="project" value="TreeGrafter"/>
</dbReference>
<evidence type="ECO:0000256" key="1">
    <source>
        <dbReference type="ARBA" id="ARBA00004479"/>
    </source>
</evidence>
<comment type="subcellular location">
    <subcellularLocation>
        <location evidence="1">Membrane</location>
        <topology evidence="1">Single-pass type I membrane protein</topology>
    </subcellularLocation>
</comment>
<keyword evidence="4" id="KW-0433">Leucine-rich repeat</keyword>
<sequence>MGGPVIYIFILCYALSFALCSNNQLFAANELTANYSHKNLLNVPKSLPSLTTVLDLSYNEISVLLTSDFSPLSKLKVLNISHNNISELDTEVLKFNKDLEYLDLSRNHLWNIAGTFPEGLGHLDLSFNSFRNLSMCKEFGNMLQLQFLGLSAEEITKFALKEMGTLQLHTVVLTVENLSSYEPGSLQMLNTEKLHIVLPMRHREHYYTIMYTDPRVVMYDAFKTSKTLGLSNILFLLNDPMFWRSFSGVVDKHSIVSTLILDNVLLSWNDLVAVIQAVWHSSVEYFIVSELFLWSFIQKAQFDYSNTLMKAFTVKHVHIEIFEFDQNDVYSLFSEMMIPRMTINDANIVFMLCPSKNSSFTYLDFSSNELTDDIFQGCGTLLSLETFVLQQNKLDKLSKVGAMTAQMKSLRNLDVSQNPIQYEDGDGCYWSESIVTLNLSSAEVDESVFKCLPVNVETLDLHNNQILTLPAGITKLKVLKELNLASNRLTNLPDCSYFPSLAVLGVEMNTIQSPSSDFLQKCKNVRAINAGNNPFQCDCDIRDFISQEKQSAGDITGWPESYRCQYPESVKGTQLKDFHLTEISCNTSILLVVIFIIIVAVVISVFGLCKYLDLPWYLKMMWQWTKTKNRINATNRNPPALHKNLVYHAFISYSQHDASWVKNDLIPNLEKGDGSIHICQHERNFVPGRSIIENIINCIEKSYKSIFVLSPNFIQSEWCHYELYFAHHRLFTENSDSLILILLEPIPQYLIPSKYYKLKALMAKRTYLEWPKEKSKHGLFWANLRAAININLFPPEEICII</sequence>
<protein>
    <submittedName>
        <fullName evidence="21">Toll-like receptor 1</fullName>
    </submittedName>
</protein>
<dbReference type="Pfam" id="PF13516">
    <property type="entry name" value="LRR_6"/>
    <property type="match status" value="1"/>
</dbReference>
<dbReference type="InterPro" id="IPR000483">
    <property type="entry name" value="Cys-rich_flank_reg_C"/>
</dbReference>
<dbReference type="FunFam" id="3.80.10.10:FF:000046">
    <property type="entry name" value="Toll-like receptor 2"/>
    <property type="match status" value="1"/>
</dbReference>
<keyword evidence="8 15" id="KW-0391">Immunity</keyword>
<keyword evidence="16" id="KW-1015">Disulfide bond</keyword>
<name>A0A6P7X1A6_9AMPH</name>
<evidence type="ECO:0000313" key="20">
    <source>
        <dbReference type="Proteomes" id="UP000515156"/>
    </source>
</evidence>
<keyword evidence="7" id="KW-0677">Repeat</keyword>
<feature type="transmembrane region" description="Helical" evidence="17">
    <location>
        <begin position="589"/>
        <end position="612"/>
    </location>
</feature>
<dbReference type="InterPro" id="IPR017241">
    <property type="entry name" value="Toll-like_receptor"/>
</dbReference>
<dbReference type="InterPro" id="IPR035897">
    <property type="entry name" value="Toll_tir_struct_dom_sf"/>
</dbReference>
<keyword evidence="5 17" id="KW-0812">Transmembrane</keyword>
<evidence type="ECO:0000256" key="6">
    <source>
        <dbReference type="ARBA" id="ARBA00022729"/>
    </source>
</evidence>
<organism evidence="20 21">
    <name type="scientific">Microcaecilia unicolor</name>
    <dbReference type="NCBI Taxonomy" id="1415580"/>
    <lineage>
        <taxon>Eukaryota</taxon>
        <taxon>Metazoa</taxon>
        <taxon>Chordata</taxon>
        <taxon>Craniata</taxon>
        <taxon>Vertebrata</taxon>
        <taxon>Euteleostomi</taxon>
        <taxon>Amphibia</taxon>
        <taxon>Gymnophiona</taxon>
        <taxon>Siphonopidae</taxon>
        <taxon>Microcaecilia</taxon>
    </lineage>
</organism>
<evidence type="ECO:0000256" key="9">
    <source>
        <dbReference type="ARBA" id="ARBA00022989"/>
    </source>
</evidence>
<dbReference type="SMART" id="SM00082">
    <property type="entry name" value="LRRCT"/>
    <property type="match status" value="1"/>
</dbReference>
<keyword evidence="3 15" id="KW-0399">Innate immunity</keyword>
<dbReference type="FunCoup" id="A0A6P7X1A6">
    <property type="interactions" value="313"/>
</dbReference>
<accession>A0A6P7X1A6</accession>
<keyword evidence="10" id="KW-0520">NAD</keyword>
<keyword evidence="9 17" id="KW-1133">Transmembrane helix</keyword>
<dbReference type="Pfam" id="PF01582">
    <property type="entry name" value="TIR"/>
    <property type="match status" value="1"/>
</dbReference>
<feature type="signal peptide" evidence="18">
    <location>
        <begin position="1"/>
        <end position="20"/>
    </location>
</feature>
<dbReference type="Pfam" id="PF00560">
    <property type="entry name" value="LRR_1"/>
    <property type="match status" value="1"/>
</dbReference>
<dbReference type="InterPro" id="IPR001611">
    <property type="entry name" value="Leu-rich_rpt"/>
</dbReference>
<evidence type="ECO:0000256" key="16">
    <source>
        <dbReference type="PIRSR" id="PIRSR037595-2"/>
    </source>
</evidence>
<dbReference type="RefSeq" id="XP_030047156.1">
    <property type="nucleotide sequence ID" value="XM_030191296.1"/>
</dbReference>
<feature type="chain" id="PRO_5028130225" evidence="18">
    <location>
        <begin position="21"/>
        <end position="801"/>
    </location>
</feature>
<feature type="domain" description="TIR" evidence="19">
    <location>
        <begin position="645"/>
        <end position="788"/>
    </location>
</feature>
<dbReference type="Proteomes" id="UP000515156">
    <property type="component" value="Chromosome 2"/>
</dbReference>
<dbReference type="GO" id="GO:0045087">
    <property type="term" value="P:innate immune response"/>
    <property type="evidence" value="ECO:0007669"/>
    <property type="project" value="UniProtKB-UniRule"/>
</dbReference>
<evidence type="ECO:0000256" key="4">
    <source>
        <dbReference type="ARBA" id="ARBA00022614"/>
    </source>
</evidence>
<keyword evidence="13" id="KW-0325">Glycoprotein</keyword>
<gene>
    <name evidence="21" type="primary">LOC115461474</name>
</gene>
<keyword evidence="14 15" id="KW-0395">Inflammatory response</keyword>
<dbReference type="PIRSF" id="PIRSF037595">
    <property type="entry name" value="Toll-like_receptor"/>
    <property type="match status" value="1"/>
</dbReference>
<evidence type="ECO:0000256" key="5">
    <source>
        <dbReference type="ARBA" id="ARBA00022692"/>
    </source>
</evidence>
<evidence type="ECO:0000256" key="13">
    <source>
        <dbReference type="ARBA" id="ARBA00023180"/>
    </source>
</evidence>
<dbReference type="SUPFAM" id="SSF52058">
    <property type="entry name" value="L domain-like"/>
    <property type="match status" value="1"/>
</dbReference>
<dbReference type="SUPFAM" id="SSF52200">
    <property type="entry name" value="Toll/Interleukin receptor TIR domain"/>
    <property type="match status" value="1"/>
</dbReference>
<dbReference type="OrthoDB" id="1081807at2759"/>
<dbReference type="PRINTS" id="PR01537">
    <property type="entry name" value="INTRLKN1R1F"/>
</dbReference>
<evidence type="ECO:0000256" key="12">
    <source>
        <dbReference type="ARBA" id="ARBA00023170"/>
    </source>
</evidence>
<evidence type="ECO:0000256" key="2">
    <source>
        <dbReference type="ARBA" id="ARBA00009634"/>
    </source>
</evidence>
<dbReference type="PANTHER" id="PTHR24365:SF422">
    <property type="entry name" value="TOLL-LIKE RECEPTOR 6"/>
    <property type="match status" value="1"/>
</dbReference>
<keyword evidence="20" id="KW-1185">Reference proteome</keyword>
<proteinExistence type="inferred from homology"/>
<evidence type="ECO:0000259" key="19">
    <source>
        <dbReference type="PROSITE" id="PS50104"/>
    </source>
</evidence>
<evidence type="ECO:0000256" key="15">
    <source>
        <dbReference type="PIRNR" id="PIRNR037595"/>
    </source>
</evidence>
<dbReference type="SMART" id="SM00255">
    <property type="entry name" value="TIR"/>
    <property type="match status" value="1"/>
</dbReference>
<dbReference type="PROSITE" id="PS51450">
    <property type="entry name" value="LRR"/>
    <property type="match status" value="3"/>
</dbReference>
<evidence type="ECO:0000256" key="8">
    <source>
        <dbReference type="ARBA" id="ARBA00022859"/>
    </source>
</evidence>
<dbReference type="KEGG" id="muo:115461474"/>
<dbReference type="GO" id="GO:0005886">
    <property type="term" value="C:plasma membrane"/>
    <property type="evidence" value="ECO:0007669"/>
    <property type="project" value="TreeGrafter"/>
</dbReference>
<keyword evidence="11 17" id="KW-0472">Membrane</keyword>
<evidence type="ECO:0000256" key="18">
    <source>
        <dbReference type="SAM" id="SignalP"/>
    </source>
</evidence>
<feature type="disulfide bond" evidence="16">
    <location>
        <begin position="428"/>
        <end position="451"/>
    </location>
</feature>
<evidence type="ECO:0000256" key="7">
    <source>
        <dbReference type="ARBA" id="ARBA00022737"/>
    </source>
</evidence>
<evidence type="ECO:0000313" key="21">
    <source>
        <dbReference type="RefSeq" id="XP_030047156.1"/>
    </source>
</evidence>
<dbReference type="Gene3D" id="3.40.50.10140">
    <property type="entry name" value="Toll/interleukin-1 receptor homology (TIR) domain"/>
    <property type="match status" value="1"/>
</dbReference>
<dbReference type="GO" id="GO:0004888">
    <property type="term" value="F:transmembrane signaling receptor activity"/>
    <property type="evidence" value="ECO:0007669"/>
    <property type="project" value="InterPro"/>
</dbReference>
<keyword evidence="12 15" id="KW-0675">Receptor</keyword>
<dbReference type="GO" id="GO:0002224">
    <property type="term" value="P:toll-like receptor signaling pathway"/>
    <property type="evidence" value="ECO:0007669"/>
    <property type="project" value="InterPro"/>
</dbReference>
<dbReference type="GO" id="GO:0006954">
    <property type="term" value="P:inflammatory response"/>
    <property type="evidence" value="ECO:0007669"/>
    <property type="project" value="UniProtKB-UniRule"/>
</dbReference>
<dbReference type="InterPro" id="IPR032675">
    <property type="entry name" value="LRR_dom_sf"/>
</dbReference>
<reference evidence="21" key="1">
    <citation type="submission" date="2025-08" db="UniProtKB">
        <authorList>
            <consortium name="RefSeq"/>
        </authorList>
    </citation>
    <scope>IDENTIFICATION</scope>
</reference>
<dbReference type="InterPro" id="IPR003591">
    <property type="entry name" value="Leu-rich_rpt_typical-subtyp"/>
</dbReference>